<proteinExistence type="predicted"/>
<protein>
    <recommendedName>
        <fullName evidence="4">NB-ARC domain-containing protein</fullName>
    </recommendedName>
</protein>
<dbReference type="PRINTS" id="PR00364">
    <property type="entry name" value="DISEASERSIST"/>
</dbReference>
<evidence type="ECO:0008006" key="4">
    <source>
        <dbReference type="Google" id="ProtNLM"/>
    </source>
</evidence>
<dbReference type="Proteomes" id="UP000294723">
    <property type="component" value="Unassembled WGS sequence"/>
</dbReference>
<comment type="caution">
    <text evidence="2">The sequence shown here is derived from an EMBL/GenBank/DDBJ whole genome shotgun (WGS) entry which is preliminary data.</text>
</comment>
<dbReference type="PANTHER" id="PTHR47691:SF3">
    <property type="entry name" value="HTH-TYPE TRANSCRIPTIONAL REGULATOR RV0890C-RELATED"/>
    <property type="match status" value="1"/>
</dbReference>
<feature type="compositionally biased region" description="Basic residues" evidence="1">
    <location>
        <begin position="728"/>
        <end position="761"/>
    </location>
</feature>
<evidence type="ECO:0000313" key="2">
    <source>
        <dbReference type="EMBL" id="TDD83441.1"/>
    </source>
</evidence>
<feature type="compositionally biased region" description="Low complexity" evidence="1">
    <location>
        <begin position="716"/>
        <end position="727"/>
    </location>
</feature>
<dbReference type="InterPro" id="IPR027417">
    <property type="entry name" value="P-loop_NTPase"/>
</dbReference>
<dbReference type="SUPFAM" id="SSF52540">
    <property type="entry name" value="P-loop containing nucleoside triphosphate hydrolases"/>
    <property type="match status" value="1"/>
</dbReference>
<dbReference type="AlphaFoldDB" id="A0A4R5BBK7"/>
<gene>
    <name evidence="2" type="ORF">E1202_25315</name>
</gene>
<evidence type="ECO:0000313" key="3">
    <source>
        <dbReference type="Proteomes" id="UP000294723"/>
    </source>
</evidence>
<dbReference type="GO" id="GO:0043531">
    <property type="term" value="F:ADP binding"/>
    <property type="evidence" value="ECO:0007669"/>
    <property type="project" value="InterPro"/>
</dbReference>
<dbReference type="RefSeq" id="WP_132685641.1">
    <property type="nucleotide sequence ID" value="NZ_SMLA01000053.1"/>
</dbReference>
<reference evidence="2 3" key="1">
    <citation type="submission" date="2019-03" db="EMBL/GenBank/DDBJ databases">
        <title>Draft genome sequences of novel Actinobacteria.</title>
        <authorList>
            <person name="Sahin N."/>
            <person name="Ay H."/>
            <person name="Saygin H."/>
        </authorList>
    </citation>
    <scope>NUCLEOTIDE SEQUENCE [LARGE SCALE GENOMIC DNA]</scope>
    <source>
        <strain evidence="2 3">5K548</strain>
    </source>
</reference>
<accession>A0A4R5BBK7</accession>
<dbReference type="PANTHER" id="PTHR47691">
    <property type="entry name" value="REGULATOR-RELATED"/>
    <property type="match status" value="1"/>
</dbReference>
<name>A0A4R5BBK7_9PSEU</name>
<dbReference type="EMBL" id="SMLA01000053">
    <property type="protein sequence ID" value="TDD83441.1"/>
    <property type="molecule type" value="Genomic_DNA"/>
</dbReference>
<keyword evidence="3" id="KW-1185">Reference proteome</keyword>
<organism evidence="2 3">
    <name type="scientific">Saccharopolyspora karakumensis</name>
    <dbReference type="NCBI Taxonomy" id="2530386"/>
    <lineage>
        <taxon>Bacteria</taxon>
        <taxon>Bacillati</taxon>
        <taxon>Actinomycetota</taxon>
        <taxon>Actinomycetes</taxon>
        <taxon>Pseudonocardiales</taxon>
        <taxon>Pseudonocardiaceae</taxon>
        <taxon>Saccharopolyspora</taxon>
    </lineage>
</organism>
<evidence type="ECO:0000256" key="1">
    <source>
        <dbReference type="SAM" id="MobiDB-lite"/>
    </source>
</evidence>
<dbReference type="Gene3D" id="3.40.50.300">
    <property type="entry name" value="P-loop containing nucleotide triphosphate hydrolases"/>
    <property type="match status" value="1"/>
</dbReference>
<feature type="region of interest" description="Disordered" evidence="1">
    <location>
        <begin position="691"/>
        <end position="769"/>
    </location>
</feature>
<sequence>MLRSRMSVGSWRQAVITVSSKTLGSPLPVTAAVWPAGQSRAAMISRNWFPRRARLYSPTITASRPQPVLRVAATPASGANIRTGALELTNPGTTPEGFRYDMQSERWRRQLESSRRRCLRMYDSGASEHTPKIFFLENSMTHNENHGPNPGPVVQAGSITGDVNINGGRDRGPGLTPVAPPFSRLKHGVHGRPQLVRNVIEAIRSPQVRLLVLHGAGGFGKTTAALRVAQAVEADTLVWWVDASSETTLSDALREVALQAGAKRHDVQLAWKGGRTAPEVLWNQLNKLKHPWLLVFDNADDPRALEAPQAQVGDSTGWLRTPKSDYGSVLATSRDSSPQLWGPHAAMHPVSALSPQDGARMLLDRAPMAGSEQEAGELAERLGGLPLALHLAGSYLAFSATAPPVAELDMPRDFASYTPELNGRLVDLTDEGIPNHGLPDRQLLSKTWGLSLDLLERQGFPEARTLLQLFSCLEYAVIPYELLRVRIIAGRLIDGLTAKQFLATLESLRKVGLIEPMERSFLSKPIRGFALHPVVRDISRLAVSNSPDVSAYAHSCMELLRVAYRDEETDPAVQLTAIPLHADGAARFFRKMGLLHEAGYLFSLAFGLCTGLSHGQDYKFEKMEIGKSLAEISKELGNSANARYHMSQSSTTYTEPSPNYLRKTFEANNFAHYWQQYVPQGAERERSLAQAAALSEMSPRPSTRHVRARSTPPTLRVRAAPRTTGTTRRLRRNSTAPRHPRNHRTSKRRQPPPEKRAHRTGTRVPTSSS</sequence>